<dbReference type="AlphaFoldDB" id="A0A072U192"/>
<reference evidence="2 4" key="2">
    <citation type="journal article" date="2014" name="BMC Genomics">
        <title>An improved genome release (version Mt4.0) for the model legume Medicago truncatula.</title>
        <authorList>
            <person name="Tang H."/>
            <person name="Krishnakumar V."/>
            <person name="Bidwell S."/>
            <person name="Rosen B."/>
            <person name="Chan A."/>
            <person name="Zhou S."/>
            <person name="Gentzbittel L."/>
            <person name="Childs K.L."/>
            <person name="Yandell M."/>
            <person name="Gundlach H."/>
            <person name="Mayer K.F."/>
            <person name="Schwartz D.C."/>
            <person name="Town C.D."/>
        </authorList>
    </citation>
    <scope>GENOME REANNOTATION</scope>
    <source>
        <strain evidence="2">A17</strain>
        <strain evidence="3 4">cv. Jemalong A17</strain>
    </source>
</reference>
<dbReference type="Proteomes" id="UP000002051">
    <property type="component" value="Chromosome 8"/>
</dbReference>
<dbReference type="CDD" id="cd22744">
    <property type="entry name" value="OTU"/>
    <property type="match status" value="1"/>
</dbReference>
<feature type="region of interest" description="Disordered" evidence="1">
    <location>
        <begin position="124"/>
        <end position="154"/>
    </location>
</feature>
<feature type="region of interest" description="Disordered" evidence="1">
    <location>
        <begin position="296"/>
        <end position="316"/>
    </location>
</feature>
<reference evidence="2 4" key="1">
    <citation type="journal article" date="2011" name="Nature">
        <title>The Medicago genome provides insight into the evolution of rhizobial symbioses.</title>
        <authorList>
            <person name="Young N.D."/>
            <person name="Debelle F."/>
            <person name="Oldroyd G.E."/>
            <person name="Geurts R."/>
            <person name="Cannon S.B."/>
            <person name="Udvardi M.K."/>
            <person name="Benedito V.A."/>
            <person name="Mayer K.F."/>
            <person name="Gouzy J."/>
            <person name="Schoof H."/>
            <person name="Van de Peer Y."/>
            <person name="Proost S."/>
            <person name="Cook D.R."/>
            <person name="Meyers B.C."/>
            <person name="Spannagl M."/>
            <person name="Cheung F."/>
            <person name="De Mita S."/>
            <person name="Krishnakumar V."/>
            <person name="Gundlach H."/>
            <person name="Zhou S."/>
            <person name="Mudge J."/>
            <person name="Bharti A.K."/>
            <person name="Murray J.D."/>
            <person name="Naoumkina M.A."/>
            <person name="Rosen B."/>
            <person name="Silverstein K.A."/>
            <person name="Tang H."/>
            <person name="Rombauts S."/>
            <person name="Zhao P.X."/>
            <person name="Zhou P."/>
            <person name="Barbe V."/>
            <person name="Bardou P."/>
            <person name="Bechner M."/>
            <person name="Bellec A."/>
            <person name="Berger A."/>
            <person name="Berges H."/>
            <person name="Bidwell S."/>
            <person name="Bisseling T."/>
            <person name="Choisne N."/>
            <person name="Couloux A."/>
            <person name="Denny R."/>
            <person name="Deshpande S."/>
            <person name="Dai X."/>
            <person name="Doyle J.J."/>
            <person name="Dudez A.M."/>
            <person name="Farmer A.D."/>
            <person name="Fouteau S."/>
            <person name="Franken C."/>
            <person name="Gibelin C."/>
            <person name="Gish J."/>
            <person name="Goldstein S."/>
            <person name="Gonzalez A.J."/>
            <person name="Green P.J."/>
            <person name="Hallab A."/>
            <person name="Hartog M."/>
            <person name="Hua A."/>
            <person name="Humphray S.J."/>
            <person name="Jeong D.H."/>
            <person name="Jing Y."/>
            <person name="Jocker A."/>
            <person name="Kenton S.M."/>
            <person name="Kim D.J."/>
            <person name="Klee K."/>
            <person name="Lai H."/>
            <person name="Lang C."/>
            <person name="Lin S."/>
            <person name="Macmil S.L."/>
            <person name="Magdelenat G."/>
            <person name="Matthews L."/>
            <person name="McCorrison J."/>
            <person name="Monaghan E.L."/>
            <person name="Mun J.H."/>
            <person name="Najar F.Z."/>
            <person name="Nicholson C."/>
            <person name="Noirot C."/>
            <person name="O'Bleness M."/>
            <person name="Paule C.R."/>
            <person name="Poulain J."/>
            <person name="Prion F."/>
            <person name="Qin B."/>
            <person name="Qu C."/>
            <person name="Retzel E.F."/>
            <person name="Riddle C."/>
            <person name="Sallet E."/>
            <person name="Samain S."/>
            <person name="Samson N."/>
            <person name="Sanders I."/>
            <person name="Saurat O."/>
            <person name="Scarpelli C."/>
            <person name="Schiex T."/>
            <person name="Segurens B."/>
            <person name="Severin A.J."/>
            <person name="Sherrier D.J."/>
            <person name="Shi R."/>
            <person name="Sims S."/>
            <person name="Singer S.R."/>
            <person name="Sinharoy S."/>
            <person name="Sterck L."/>
            <person name="Viollet A."/>
            <person name="Wang B.B."/>
            <person name="Wang K."/>
            <person name="Wang M."/>
            <person name="Wang X."/>
            <person name="Warfsmann J."/>
            <person name="Weissenbach J."/>
            <person name="White D.D."/>
            <person name="White J.D."/>
            <person name="Wiley G.B."/>
            <person name="Wincker P."/>
            <person name="Xing Y."/>
            <person name="Yang L."/>
            <person name="Yao Z."/>
            <person name="Ying F."/>
            <person name="Zhai J."/>
            <person name="Zhou L."/>
            <person name="Zuber A."/>
            <person name="Denarie J."/>
            <person name="Dixon R.A."/>
            <person name="May G.D."/>
            <person name="Schwartz D.C."/>
            <person name="Rogers J."/>
            <person name="Quetier F."/>
            <person name="Town C.D."/>
            <person name="Roe B.A."/>
        </authorList>
    </citation>
    <scope>NUCLEOTIDE SEQUENCE [LARGE SCALE GENOMIC DNA]</scope>
    <source>
        <strain evidence="2">A17</strain>
        <strain evidence="3 4">cv. Jemalong A17</strain>
    </source>
</reference>
<dbReference type="EnsemblPlants" id="KEH19575">
    <property type="protein sequence ID" value="KEH19575"/>
    <property type="gene ID" value="MTR_8g464140"/>
</dbReference>
<dbReference type="HOGENOM" id="CLU_802577_0_0_1"/>
<reference evidence="3" key="3">
    <citation type="submission" date="2015-04" db="UniProtKB">
        <authorList>
            <consortium name="EnsemblPlants"/>
        </authorList>
    </citation>
    <scope>IDENTIFICATION</scope>
    <source>
        <strain evidence="3">cv. Jemalong A17</strain>
    </source>
</reference>
<proteinExistence type="predicted"/>
<evidence type="ECO:0008006" key="5">
    <source>
        <dbReference type="Google" id="ProtNLM"/>
    </source>
</evidence>
<evidence type="ECO:0000256" key="1">
    <source>
        <dbReference type="SAM" id="MobiDB-lite"/>
    </source>
</evidence>
<feature type="compositionally biased region" description="Low complexity" evidence="1">
    <location>
        <begin position="133"/>
        <end position="149"/>
    </location>
</feature>
<evidence type="ECO:0000313" key="3">
    <source>
        <dbReference type="EnsemblPlants" id="KEH19575"/>
    </source>
</evidence>
<evidence type="ECO:0000313" key="2">
    <source>
        <dbReference type="EMBL" id="KEH19575.1"/>
    </source>
</evidence>
<keyword evidence="4" id="KW-1185">Reference proteome</keyword>
<name>A0A072U192_MEDTR</name>
<sequence>MSGLKVNFNKSLLVGINISDSWLNEAAAGVSLRSVLSWGDWQLAAEAWGHQKLTSEKMIRERQNQIFVEKSGDVKPPKVEVKPNIDGASFHVEASKYVKKVPCQMKLEIKEVLRQVAFPETTILSPPPRKVVDSQNPDSQPSPSPTTSSFPKKVAPPLPTSIPVVSPIDYMSKFMVSFIDKVVDVIGDGHCGFRAIAKFMGLTEEIRHGHAVLQSYFIKRPKDLSPVYEEAQIPSRTLMSLSMIHQVPINQRYGYPFTDNVRMATKHLSPHLGIIVVSDEYLDQHDLFQDLMIIENGEKPPQPKKETNKAEPILLDTPEKAKQQFEVIAEDEGNSILLDLPQSLGD</sequence>
<feature type="compositionally biased region" description="Basic and acidic residues" evidence="1">
    <location>
        <begin position="296"/>
        <end position="309"/>
    </location>
</feature>
<accession>A0A072U192</accession>
<organism evidence="2 4">
    <name type="scientific">Medicago truncatula</name>
    <name type="common">Barrel medic</name>
    <name type="synonym">Medicago tribuloides</name>
    <dbReference type="NCBI Taxonomy" id="3880"/>
    <lineage>
        <taxon>Eukaryota</taxon>
        <taxon>Viridiplantae</taxon>
        <taxon>Streptophyta</taxon>
        <taxon>Embryophyta</taxon>
        <taxon>Tracheophyta</taxon>
        <taxon>Spermatophyta</taxon>
        <taxon>Magnoliopsida</taxon>
        <taxon>eudicotyledons</taxon>
        <taxon>Gunneridae</taxon>
        <taxon>Pentapetalae</taxon>
        <taxon>rosids</taxon>
        <taxon>fabids</taxon>
        <taxon>Fabales</taxon>
        <taxon>Fabaceae</taxon>
        <taxon>Papilionoideae</taxon>
        <taxon>50 kb inversion clade</taxon>
        <taxon>NPAAA clade</taxon>
        <taxon>Hologalegina</taxon>
        <taxon>IRL clade</taxon>
        <taxon>Trifolieae</taxon>
        <taxon>Medicago</taxon>
    </lineage>
</organism>
<evidence type="ECO:0000313" key="4">
    <source>
        <dbReference type="Proteomes" id="UP000002051"/>
    </source>
</evidence>
<dbReference type="EMBL" id="CM001224">
    <property type="protein sequence ID" value="KEH19575.1"/>
    <property type="molecule type" value="Genomic_DNA"/>
</dbReference>
<gene>
    <name evidence="2" type="ordered locus">MTR_8g464140</name>
</gene>
<protein>
    <recommendedName>
        <fullName evidence="5">OTU domain-containing protein</fullName>
    </recommendedName>
</protein>